<evidence type="ECO:0000259" key="14">
    <source>
        <dbReference type="Pfam" id="PF07715"/>
    </source>
</evidence>
<dbReference type="PANTHER" id="PTHR30069:SF29">
    <property type="entry name" value="HEMOGLOBIN AND HEMOGLOBIN-HAPTOGLOBIN-BINDING PROTEIN 1-RELATED"/>
    <property type="match status" value="1"/>
</dbReference>
<proteinExistence type="inferred from homology"/>
<protein>
    <submittedName>
        <fullName evidence="15">Vitamin B12 transporter</fullName>
    </submittedName>
</protein>
<dbReference type="Gene3D" id="2.40.170.20">
    <property type="entry name" value="TonB-dependent receptor, beta-barrel domain"/>
    <property type="match status" value="1"/>
</dbReference>
<dbReference type="InterPro" id="IPR000531">
    <property type="entry name" value="Beta-barrel_TonB"/>
</dbReference>
<dbReference type="CDD" id="cd01347">
    <property type="entry name" value="ligand_gated_channel"/>
    <property type="match status" value="1"/>
</dbReference>
<dbReference type="PROSITE" id="PS52016">
    <property type="entry name" value="TONB_DEPENDENT_REC_3"/>
    <property type="match status" value="1"/>
</dbReference>
<comment type="subcellular location">
    <subcellularLocation>
        <location evidence="1 10">Cell outer membrane</location>
        <topology evidence="1 10">Multi-pass membrane protein</topology>
    </subcellularLocation>
</comment>
<evidence type="ECO:0000313" key="16">
    <source>
        <dbReference type="Proteomes" id="UP000322917"/>
    </source>
</evidence>
<keyword evidence="16" id="KW-1185">Reference proteome</keyword>
<feature type="signal peptide" evidence="12">
    <location>
        <begin position="1"/>
        <end position="27"/>
    </location>
</feature>
<dbReference type="EMBL" id="FQZD01000011">
    <property type="protein sequence ID" value="SHJ03038.1"/>
    <property type="molecule type" value="Genomic_DNA"/>
</dbReference>
<gene>
    <name evidence="15" type="ORF">SAMN02745170_01561</name>
</gene>
<evidence type="ECO:0000256" key="2">
    <source>
        <dbReference type="ARBA" id="ARBA00022448"/>
    </source>
</evidence>
<organism evidence="15 16">
    <name type="scientific">Propionispora hippei DSM 15287</name>
    <dbReference type="NCBI Taxonomy" id="1123003"/>
    <lineage>
        <taxon>Bacteria</taxon>
        <taxon>Bacillati</taxon>
        <taxon>Bacillota</taxon>
        <taxon>Negativicutes</taxon>
        <taxon>Selenomonadales</taxon>
        <taxon>Sporomusaceae</taxon>
        <taxon>Propionispora</taxon>
    </lineage>
</organism>
<evidence type="ECO:0000256" key="6">
    <source>
        <dbReference type="ARBA" id="ARBA00023077"/>
    </source>
</evidence>
<evidence type="ECO:0000256" key="11">
    <source>
        <dbReference type="RuleBase" id="RU003357"/>
    </source>
</evidence>
<keyword evidence="2 10" id="KW-0813">Transport</keyword>
<dbReference type="InterPro" id="IPR036942">
    <property type="entry name" value="Beta-barrel_TonB_sf"/>
</dbReference>
<evidence type="ECO:0000256" key="7">
    <source>
        <dbReference type="ARBA" id="ARBA00023136"/>
    </source>
</evidence>
<evidence type="ECO:0000259" key="13">
    <source>
        <dbReference type="Pfam" id="PF00593"/>
    </source>
</evidence>
<evidence type="ECO:0000256" key="4">
    <source>
        <dbReference type="ARBA" id="ARBA00022692"/>
    </source>
</evidence>
<dbReference type="InterPro" id="IPR037066">
    <property type="entry name" value="Plug_dom_sf"/>
</dbReference>
<evidence type="ECO:0000256" key="5">
    <source>
        <dbReference type="ARBA" id="ARBA00022729"/>
    </source>
</evidence>
<keyword evidence="3 10" id="KW-1134">Transmembrane beta strand</keyword>
<evidence type="ECO:0000256" key="8">
    <source>
        <dbReference type="ARBA" id="ARBA00023170"/>
    </source>
</evidence>
<dbReference type="Gene3D" id="2.170.130.10">
    <property type="entry name" value="TonB-dependent receptor, plug domain"/>
    <property type="match status" value="1"/>
</dbReference>
<accession>A0A1M6FZ70</accession>
<dbReference type="SUPFAM" id="SSF56935">
    <property type="entry name" value="Porins"/>
    <property type="match status" value="1"/>
</dbReference>
<reference evidence="15 16" key="1">
    <citation type="submission" date="2016-11" db="EMBL/GenBank/DDBJ databases">
        <authorList>
            <person name="Varghese N."/>
            <person name="Submissions S."/>
        </authorList>
    </citation>
    <scope>NUCLEOTIDE SEQUENCE [LARGE SCALE GENOMIC DNA]</scope>
    <source>
        <strain evidence="15 16">DSM 15287</strain>
    </source>
</reference>
<sequence>MKLNQKKLLCSLLSSAVLLGTSQIIFAEDAASEETFNFDEYVVTANRMPVKKSEVAANVTVITQEEIEKGGFTNLPDILKKSNIALQETGTSTVPVINGDDRVLVLVDGRRVGWDHLVISGNSHAGIDLNSLPVKNIERIEIVRGPASSLYGSDAVGGIINIITRKAKTANTSISSEFGSWGFERYSLTTEGKENGIGYLITAEKKTRDDFKYKNPTTGKTETKNNSGFDQEYLTMRLDKDLSHDSSLSLDLEHADDESGYSGTNSPYFVYPNGYRKQVDDNIALTYHWGQNNGAENFFRIYHNETDLKYWNSFNSIADLYANGFNWQQNWQLAKNYTLTGGADWREEHLDDKDSINKGYTSKALFLENRWQLVNNWSITAGGRYDDHSISGENTTSRLTVNKELNADTNVYASWGQYVKNPTMQDLFWDNGWTIGNPNLKPEEGTTTTLGINTKLGDGTKLQASVYSSRLKNALEFKSGYDSDASDPDASYISGYGYYVPGYYYNASHEKRRGLDLSLTRELSPQWTVGLGYTYNKTQVQDEYGNYVNYASNSQPNGYRLNVQYDQDKWDAGLTVRSATGRSLEEFTSKSYVTLDMLVNYKINPATRVYLKAYNLTNEAYELTSAGTLGVGPGSYPMPGRSFYLGVEHRM</sequence>
<dbReference type="GO" id="GO:0009279">
    <property type="term" value="C:cell outer membrane"/>
    <property type="evidence" value="ECO:0007669"/>
    <property type="project" value="UniProtKB-SubCell"/>
</dbReference>
<keyword evidence="8" id="KW-0675">Receptor</keyword>
<keyword evidence="7 10" id="KW-0472">Membrane</keyword>
<dbReference type="InterPro" id="IPR039426">
    <property type="entry name" value="TonB-dep_rcpt-like"/>
</dbReference>
<evidence type="ECO:0000256" key="1">
    <source>
        <dbReference type="ARBA" id="ARBA00004571"/>
    </source>
</evidence>
<dbReference type="Pfam" id="PF07715">
    <property type="entry name" value="Plug"/>
    <property type="match status" value="1"/>
</dbReference>
<dbReference type="GO" id="GO:0015344">
    <property type="term" value="F:siderophore uptake transmembrane transporter activity"/>
    <property type="evidence" value="ECO:0007669"/>
    <property type="project" value="TreeGrafter"/>
</dbReference>
<comment type="similarity">
    <text evidence="10 11">Belongs to the TonB-dependent receptor family.</text>
</comment>
<dbReference type="InterPro" id="IPR012910">
    <property type="entry name" value="Plug_dom"/>
</dbReference>
<keyword evidence="6 11" id="KW-0798">TonB box</keyword>
<evidence type="ECO:0000256" key="12">
    <source>
        <dbReference type="SAM" id="SignalP"/>
    </source>
</evidence>
<dbReference type="GO" id="GO:0044718">
    <property type="term" value="P:siderophore transmembrane transport"/>
    <property type="evidence" value="ECO:0007669"/>
    <property type="project" value="TreeGrafter"/>
</dbReference>
<dbReference type="AlphaFoldDB" id="A0A1M6FZ70"/>
<evidence type="ECO:0000313" key="15">
    <source>
        <dbReference type="EMBL" id="SHJ03038.1"/>
    </source>
</evidence>
<keyword evidence="4 10" id="KW-0812">Transmembrane</keyword>
<keyword evidence="9 10" id="KW-0998">Cell outer membrane</keyword>
<feature type="domain" description="TonB-dependent receptor-like beta-barrel" evidence="13">
    <location>
        <begin position="223"/>
        <end position="616"/>
    </location>
</feature>
<dbReference type="Pfam" id="PF00593">
    <property type="entry name" value="TonB_dep_Rec_b-barrel"/>
    <property type="match status" value="1"/>
</dbReference>
<dbReference type="Proteomes" id="UP000322917">
    <property type="component" value="Unassembled WGS sequence"/>
</dbReference>
<feature type="domain" description="TonB-dependent receptor plug" evidence="14">
    <location>
        <begin position="52"/>
        <end position="159"/>
    </location>
</feature>
<dbReference type="PANTHER" id="PTHR30069">
    <property type="entry name" value="TONB-DEPENDENT OUTER MEMBRANE RECEPTOR"/>
    <property type="match status" value="1"/>
</dbReference>
<feature type="chain" id="PRO_5012229305" evidence="12">
    <location>
        <begin position="28"/>
        <end position="651"/>
    </location>
</feature>
<name>A0A1M6FZ70_9FIRM</name>
<evidence type="ECO:0000256" key="3">
    <source>
        <dbReference type="ARBA" id="ARBA00022452"/>
    </source>
</evidence>
<keyword evidence="5 12" id="KW-0732">Signal</keyword>
<evidence type="ECO:0000256" key="10">
    <source>
        <dbReference type="PROSITE-ProRule" id="PRU01360"/>
    </source>
</evidence>
<evidence type="ECO:0000256" key="9">
    <source>
        <dbReference type="ARBA" id="ARBA00023237"/>
    </source>
</evidence>